<dbReference type="REBASE" id="300439">
    <property type="entry name" value="S1.Hpa9593ORF5585P"/>
</dbReference>
<gene>
    <name evidence="5" type="ORF">DPV98_05575</name>
</gene>
<dbReference type="Proteomes" id="UP000253999">
    <property type="component" value="Unassembled WGS sequence"/>
</dbReference>
<dbReference type="PANTHER" id="PTHR30408:SF12">
    <property type="entry name" value="TYPE I RESTRICTION ENZYME MJAVIII SPECIFICITY SUBUNIT"/>
    <property type="match status" value="1"/>
</dbReference>
<dbReference type="GO" id="GO:0003677">
    <property type="term" value="F:DNA binding"/>
    <property type="evidence" value="ECO:0007669"/>
    <property type="project" value="UniProtKB-KW"/>
</dbReference>
<dbReference type="GO" id="GO:0004519">
    <property type="term" value="F:endonuclease activity"/>
    <property type="evidence" value="ECO:0007669"/>
    <property type="project" value="UniProtKB-KW"/>
</dbReference>
<evidence type="ECO:0000259" key="4">
    <source>
        <dbReference type="Pfam" id="PF01420"/>
    </source>
</evidence>
<dbReference type="Gene3D" id="1.10.287.1120">
    <property type="entry name" value="Bipartite methylase S protein"/>
    <property type="match status" value="1"/>
</dbReference>
<dbReference type="InterPro" id="IPR044946">
    <property type="entry name" value="Restrct_endonuc_typeI_TRD_sf"/>
</dbReference>
<keyword evidence="5" id="KW-0378">Hydrolase</keyword>
<name>A0A369ZHG3_HAEPH</name>
<keyword evidence="3" id="KW-0238">DNA-binding</keyword>
<dbReference type="EMBL" id="QEQD01000005">
    <property type="protein sequence ID" value="RDF04000.1"/>
    <property type="molecule type" value="Genomic_DNA"/>
</dbReference>
<keyword evidence="2" id="KW-0680">Restriction system</keyword>
<feature type="domain" description="Type I restriction modification DNA specificity" evidence="4">
    <location>
        <begin position="11"/>
        <end position="187"/>
    </location>
</feature>
<proteinExistence type="inferred from homology"/>
<dbReference type="InterPro" id="IPR052021">
    <property type="entry name" value="Type-I_RS_S_subunit"/>
</dbReference>
<dbReference type="Gene3D" id="3.90.220.20">
    <property type="entry name" value="DNA methylase specificity domains"/>
    <property type="match status" value="2"/>
</dbReference>
<reference evidence="5 6" key="1">
    <citation type="submission" date="2018-05" db="EMBL/GenBank/DDBJ databases">
        <title>Draft Genome Sequences for a Diverse set of 7 Haemophilus Species.</title>
        <authorList>
            <person name="Nichols M."/>
            <person name="Topaz N."/>
            <person name="Wang X."/>
            <person name="Wang X."/>
            <person name="Boxrud D."/>
        </authorList>
    </citation>
    <scope>NUCLEOTIDE SEQUENCE [LARGE SCALE GENOMIC DNA]</scope>
    <source>
        <strain evidence="5 6">C2010039593</strain>
    </source>
</reference>
<protein>
    <submittedName>
        <fullName evidence="5">Restriction endonuclease subunit S</fullName>
    </submittedName>
</protein>
<dbReference type="GO" id="GO:0009307">
    <property type="term" value="P:DNA restriction-modification system"/>
    <property type="evidence" value="ECO:0007669"/>
    <property type="project" value="UniProtKB-KW"/>
</dbReference>
<dbReference type="Pfam" id="PF01420">
    <property type="entry name" value="Methylase_S"/>
    <property type="match status" value="2"/>
</dbReference>
<dbReference type="RefSeq" id="WP_111312989.1">
    <property type="nucleotide sequence ID" value="NZ_QEQD01000005.1"/>
</dbReference>
<keyword evidence="5" id="KW-0540">Nuclease</keyword>
<evidence type="ECO:0000313" key="5">
    <source>
        <dbReference type="EMBL" id="RDF04000.1"/>
    </source>
</evidence>
<sequence length="396" mass="45965">MFLPFIFNTITWEQRKLGELGYCQSGIGFPELEQGGKTGIPFYKVSDMNLLGNEIFMENSNNYVSINQITNKKWKTITSTPAVIFAKVGAALMLDRKRLVLNEFLIDNNTMAYIFDDSWHYYFGKTLFDKTYLPQLSQTGALPSFNAKDVEELNVILPTSKEEQTQIGNFFKQLDDTIALHQRELEKFKILKTSYLEHIFLGKVSLFTAKNTITWEQRKAEDVFISISEKNHETFPVLSATQNKGMISRNDVGIDIKYDVNSLKTYKLVRKDQFVIHLRSFQGGFAHSAIDGITSPAYTILDFKDKRIHSPLFWREIFKSDFFIKRLESVIYGIRDGRSINYDEFLKLNFNYPSFEEQTQIGNFFKQLDDTIALHQKELAKYQQIKAACLEKMFVE</sequence>
<comment type="similarity">
    <text evidence="1">Belongs to the type-I restriction system S methylase family.</text>
</comment>
<dbReference type="InterPro" id="IPR000055">
    <property type="entry name" value="Restrct_endonuc_typeI_TRD"/>
</dbReference>
<accession>A0A369ZHG3</accession>
<dbReference type="SUPFAM" id="SSF116734">
    <property type="entry name" value="DNA methylase specificity domain"/>
    <property type="match status" value="2"/>
</dbReference>
<feature type="domain" description="Type I restriction modification DNA specificity" evidence="4">
    <location>
        <begin position="214"/>
        <end position="380"/>
    </location>
</feature>
<organism evidence="5 6">
    <name type="scientific">Haemophilus parahaemolyticus</name>
    <dbReference type="NCBI Taxonomy" id="735"/>
    <lineage>
        <taxon>Bacteria</taxon>
        <taxon>Pseudomonadati</taxon>
        <taxon>Pseudomonadota</taxon>
        <taxon>Gammaproteobacteria</taxon>
        <taxon>Pasteurellales</taxon>
        <taxon>Pasteurellaceae</taxon>
        <taxon>Haemophilus</taxon>
    </lineage>
</organism>
<dbReference type="AlphaFoldDB" id="A0A369ZHG3"/>
<comment type="caution">
    <text evidence="5">The sequence shown here is derived from an EMBL/GenBank/DDBJ whole genome shotgun (WGS) entry which is preliminary data.</text>
</comment>
<evidence type="ECO:0000256" key="1">
    <source>
        <dbReference type="ARBA" id="ARBA00010923"/>
    </source>
</evidence>
<evidence type="ECO:0000256" key="2">
    <source>
        <dbReference type="ARBA" id="ARBA00022747"/>
    </source>
</evidence>
<keyword evidence="5" id="KW-0255">Endonuclease</keyword>
<dbReference type="PANTHER" id="PTHR30408">
    <property type="entry name" value="TYPE-1 RESTRICTION ENZYME ECOKI SPECIFICITY PROTEIN"/>
    <property type="match status" value="1"/>
</dbReference>
<evidence type="ECO:0000256" key="3">
    <source>
        <dbReference type="ARBA" id="ARBA00023125"/>
    </source>
</evidence>
<evidence type="ECO:0000313" key="6">
    <source>
        <dbReference type="Proteomes" id="UP000253999"/>
    </source>
</evidence>